<proteinExistence type="predicted"/>
<protein>
    <submittedName>
        <fullName evidence="2">Uncharacterized protein</fullName>
    </submittedName>
</protein>
<evidence type="ECO:0000256" key="1">
    <source>
        <dbReference type="SAM" id="MobiDB-lite"/>
    </source>
</evidence>
<organism evidence="2 3">
    <name type="scientific">Sorghum bicolor</name>
    <name type="common">Sorghum</name>
    <name type="synonym">Sorghum vulgare</name>
    <dbReference type="NCBI Taxonomy" id="4558"/>
    <lineage>
        <taxon>Eukaryota</taxon>
        <taxon>Viridiplantae</taxon>
        <taxon>Streptophyta</taxon>
        <taxon>Embryophyta</taxon>
        <taxon>Tracheophyta</taxon>
        <taxon>Spermatophyta</taxon>
        <taxon>Magnoliopsida</taxon>
        <taxon>Liliopsida</taxon>
        <taxon>Poales</taxon>
        <taxon>Poaceae</taxon>
        <taxon>PACMAD clade</taxon>
        <taxon>Panicoideae</taxon>
        <taxon>Andropogonodae</taxon>
        <taxon>Andropogoneae</taxon>
        <taxon>Sorghinae</taxon>
        <taxon>Sorghum</taxon>
    </lineage>
</organism>
<dbReference type="Gramene" id="OQU88075">
    <property type="protein sequence ID" value="OQU88075"/>
    <property type="gene ID" value="SORBI_3003G395150"/>
</dbReference>
<sequence>MRTGLPAALGIAAWAREQRRQEATNGSRRSRPIPTLFALLPPPAKHPPRGHAHCTISCLEKKINPRIFLPSISSHHGHSSGHCGNSWPCPFPCVIPAVQYAAYYYSAVAVPTDVTRRIHVPPLCVTVTPSMSGHAHGPGWAGPNEFNRDLGEQPLALARSPPAAGPGTVALTKPKGTTGPRNRRRGRLRPGRVDVLMHLCMRRGGEPAIERWWPAQ</sequence>
<dbReference type="Proteomes" id="UP000000768">
    <property type="component" value="Chromosome 3"/>
</dbReference>
<accession>A0A1W0W154</accession>
<reference evidence="3" key="2">
    <citation type="journal article" date="2018" name="Plant J.">
        <title>The Sorghum bicolor reference genome: improved assembly, gene annotations, a transcriptome atlas, and signatures of genome organization.</title>
        <authorList>
            <person name="McCormick R.F."/>
            <person name="Truong S.K."/>
            <person name="Sreedasyam A."/>
            <person name="Jenkins J."/>
            <person name="Shu S."/>
            <person name="Sims D."/>
            <person name="Kennedy M."/>
            <person name="Amirebrahimi M."/>
            <person name="Weers B.D."/>
            <person name="McKinley B."/>
            <person name="Mattison A."/>
            <person name="Morishige D.T."/>
            <person name="Grimwood J."/>
            <person name="Schmutz J."/>
            <person name="Mullet J.E."/>
        </authorList>
    </citation>
    <scope>NUCLEOTIDE SEQUENCE [LARGE SCALE GENOMIC DNA]</scope>
    <source>
        <strain evidence="3">cv. BTx623</strain>
    </source>
</reference>
<keyword evidence="3" id="KW-1185">Reference proteome</keyword>
<dbReference type="EMBL" id="CM000762">
    <property type="protein sequence ID" value="OQU88075.1"/>
    <property type="molecule type" value="Genomic_DNA"/>
</dbReference>
<evidence type="ECO:0000313" key="3">
    <source>
        <dbReference type="Proteomes" id="UP000000768"/>
    </source>
</evidence>
<reference evidence="2 3" key="1">
    <citation type="journal article" date="2009" name="Nature">
        <title>The Sorghum bicolor genome and the diversification of grasses.</title>
        <authorList>
            <person name="Paterson A.H."/>
            <person name="Bowers J.E."/>
            <person name="Bruggmann R."/>
            <person name="Dubchak I."/>
            <person name="Grimwood J."/>
            <person name="Gundlach H."/>
            <person name="Haberer G."/>
            <person name="Hellsten U."/>
            <person name="Mitros T."/>
            <person name="Poliakov A."/>
            <person name="Schmutz J."/>
            <person name="Spannagl M."/>
            <person name="Tang H."/>
            <person name="Wang X."/>
            <person name="Wicker T."/>
            <person name="Bharti A.K."/>
            <person name="Chapman J."/>
            <person name="Feltus F.A."/>
            <person name="Gowik U."/>
            <person name="Grigoriev I.V."/>
            <person name="Lyons E."/>
            <person name="Maher C.A."/>
            <person name="Martis M."/>
            <person name="Narechania A."/>
            <person name="Otillar R.P."/>
            <person name="Penning B.W."/>
            <person name="Salamov A.A."/>
            <person name="Wang Y."/>
            <person name="Zhang L."/>
            <person name="Carpita N.C."/>
            <person name="Freeling M."/>
            <person name="Gingle A.R."/>
            <person name="Hash C.T."/>
            <person name="Keller B."/>
            <person name="Klein P."/>
            <person name="Kresovich S."/>
            <person name="McCann M.C."/>
            <person name="Ming R."/>
            <person name="Peterson D.G."/>
            <person name="Mehboob-ur-Rahman"/>
            <person name="Ware D."/>
            <person name="Westhoff P."/>
            <person name="Mayer K.F."/>
            <person name="Messing J."/>
            <person name="Rokhsar D.S."/>
        </authorList>
    </citation>
    <scope>NUCLEOTIDE SEQUENCE [LARGE SCALE GENOMIC DNA]</scope>
    <source>
        <strain evidence="3">cv. BTx623</strain>
    </source>
</reference>
<name>A0A1W0W154_SORBI</name>
<gene>
    <name evidence="2" type="ORF">SORBI_3003G395150</name>
</gene>
<feature type="region of interest" description="Disordered" evidence="1">
    <location>
        <begin position="157"/>
        <end position="189"/>
    </location>
</feature>
<evidence type="ECO:0000313" key="2">
    <source>
        <dbReference type="EMBL" id="OQU88075.1"/>
    </source>
</evidence>
<dbReference type="AlphaFoldDB" id="A0A1W0W154"/>
<dbReference type="InParanoid" id="A0A1W0W154"/>